<dbReference type="InterPro" id="IPR027417">
    <property type="entry name" value="P-loop_NTPase"/>
</dbReference>
<dbReference type="EMBL" id="CAJOBI010003056">
    <property type="protein sequence ID" value="CAF3954716.1"/>
    <property type="molecule type" value="Genomic_DNA"/>
</dbReference>
<dbReference type="Pfam" id="PF13469">
    <property type="entry name" value="Sulfotransfer_3"/>
    <property type="match status" value="1"/>
</dbReference>
<dbReference type="Proteomes" id="UP000663866">
    <property type="component" value="Unassembled WGS sequence"/>
</dbReference>
<evidence type="ECO:0000313" key="9">
    <source>
        <dbReference type="EMBL" id="CAF3954716.1"/>
    </source>
</evidence>
<evidence type="ECO:0000313" key="3">
    <source>
        <dbReference type="EMBL" id="CAF2034014.1"/>
    </source>
</evidence>
<evidence type="ECO:0008006" key="13">
    <source>
        <dbReference type="Google" id="ProtNLM"/>
    </source>
</evidence>
<dbReference type="Proteomes" id="UP000663855">
    <property type="component" value="Unassembled WGS sequence"/>
</dbReference>
<dbReference type="OrthoDB" id="429813at2759"/>
<dbReference type="Gene3D" id="3.40.50.300">
    <property type="entry name" value="P-loop containing nucleotide triphosphate hydrolases"/>
    <property type="match status" value="1"/>
</dbReference>
<dbReference type="EMBL" id="CAJOBF010002565">
    <property type="protein sequence ID" value="CAF4042853.1"/>
    <property type="molecule type" value="Genomic_DNA"/>
</dbReference>
<dbReference type="EMBL" id="CAJNOV010016517">
    <property type="protein sequence ID" value="CAF1592017.1"/>
    <property type="molecule type" value="Genomic_DNA"/>
</dbReference>
<dbReference type="Proteomes" id="UP000663856">
    <property type="component" value="Unassembled WGS sequence"/>
</dbReference>
<keyword evidence="12" id="KW-1185">Reference proteome</keyword>
<comment type="caution">
    <text evidence="5">The sequence shown here is derived from an EMBL/GenBank/DDBJ whole genome shotgun (WGS) entry which is preliminary data.</text>
</comment>
<evidence type="ECO:0000313" key="11">
    <source>
        <dbReference type="Proteomes" id="UP000663824"/>
    </source>
</evidence>
<evidence type="ECO:0000313" key="10">
    <source>
        <dbReference type="EMBL" id="CAF4042853.1"/>
    </source>
</evidence>
<dbReference type="EMBL" id="CAJOBH010002634">
    <property type="protein sequence ID" value="CAF3916213.1"/>
    <property type="molecule type" value="Genomic_DNA"/>
</dbReference>
<accession>A0A816X299</accession>
<dbReference type="EMBL" id="CAJNRE010015849">
    <property type="protein sequence ID" value="CAF2141474.1"/>
    <property type="molecule type" value="Genomic_DNA"/>
</dbReference>
<dbReference type="Proteomes" id="UP000663842">
    <property type="component" value="Unassembled WGS sequence"/>
</dbReference>
<evidence type="ECO:0000313" key="6">
    <source>
        <dbReference type="EMBL" id="CAF3841010.1"/>
    </source>
</evidence>
<dbReference type="EMBL" id="CAJOBG010001466">
    <property type="protein sequence ID" value="CAF3931825.1"/>
    <property type="molecule type" value="Genomic_DNA"/>
</dbReference>
<dbReference type="Proteomes" id="UP000663834">
    <property type="component" value="Unassembled WGS sequence"/>
</dbReference>
<evidence type="ECO:0000313" key="12">
    <source>
        <dbReference type="Proteomes" id="UP000663866"/>
    </source>
</evidence>
<gene>
    <name evidence="7" type="ORF">BYL167_LOCUS9250</name>
    <name evidence="1" type="ORF">CJN711_LOCUS34164</name>
    <name evidence="6" type="ORF">GIL414_LOCUS3386</name>
    <name evidence="2" type="ORF">KQP761_LOCUS36754</name>
    <name evidence="5" type="ORF">MBJ925_LOCUS29605</name>
    <name evidence="8" type="ORF">OVN521_LOCUS11172</name>
    <name evidence="9" type="ORF">SMN809_LOCUS9449</name>
    <name evidence="10" type="ORF">UXM345_LOCUS18707</name>
    <name evidence="4" type="ORF">WKI299_LOCUS13432</name>
    <name evidence="3" type="ORF">XDN619_LOCUS5603</name>
</gene>
<evidence type="ECO:0000313" key="4">
    <source>
        <dbReference type="EMBL" id="CAF2067028.1"/>
    </source>
</evidence>
<organism evidence="5 11">
    <name type="scientific">Rotaria magnacalcarata</name>
    <dbReference type="NCBI Taxonomy" id="392030"/>
    <lineage>
        <taxon>Eukaryota</taxon>
        <taxon>Metazoa</taxon>
        <taxon>Spiralia</taxon>
        <taxon>Gnathifera</taxon>
        <taxon>Rotifera</taxon>
        <taxon>Eurotatoria</taxon>
        <taxon>Bdelloidea</taxon>
        <taxon>Philodinida</taxon>
        <taxon>Philodinidae</taxon>
        <taxon>Rotaria</taxon>
    </lineage>
</organism>
<dbReference type="Proteomes" id="UP000663824">
    <property type="component" value="Unassembled WGS sequence"/>
</dbReference>
<evidence type="ECO:0000313" key="5">
    <source>
        <dbReference type="EMBL" id="CAF2141474.1"/>
    </source>
</evidence>
<sequence>MSLTNQTEPETWFYDETNEDYDYGYHKTFLSMLNSVDAPRSRWLLKSSDHALFLDTFFHHYPNAKMIMPHRHLDDVLPSVCHTVWAFNNMFFDEKKSTARNTLNIRTLRYMDTSIGSIVKFRTCHHRSHRNIFDVIYDDLIE</sequence>
<dbReference type="Proteomes" id="UP000681967">
    <property type="component" value="Unassembled WGS sequence"/>
</dbReference>
<dbReference type="Proteomes" id="UP000663887">
    <property type="component" value="Unassembled WGS sequence"/>
</dbReference>
<evidence type="ECO:0000313" key="8">
    <source>
        <dbReference type="EMBL" id="CAF3931825.1"/>
    </source>
</evidence>
<reference evidence="5" key="1">
    <citation type="submission" date="2021-02" db="EMBL/GenBank/DDBJ databases">
        <authorList>
            <person name="Nowell W R."/>
        </authorList>
    </citation>
    <scope>NUCLEOTIDE SEQUENCE</scope>
</reference>
<evidence type="ECO:0000313" key="2">
    <source>
        <dbReference type="EMBL" id="CAF1681500.1"/>
    </source>
</evidence>
<evidence type="ECO:0000313" key="7">
    <source>
        <dbReference type="EMBL" id="CAF3916213.1"/>
    </source>
</evidence>
<dbReference type="EMBL" id="CAJOBJ010000738">
    <property type="protein sequence ID" value="CAF3841010.1"/>
    <property type="molecule type" value="Genomic_DNA"/>
</dbReference>
<dbReference type="SUPFAM" id="SSF52540">
    <property type="entry name" value="P-loop containing nucleoside triphosphate hydrolases"/>
    <property type="match status" value="1"/>
</dbReference>
<dbReference type="Proteomes" id="UP000676336">
    <property type="component" value="Unassembled WGS sequence"/>
</dbReference>
<dbReference type="EMBL" id="CAJNRF010005064">
    <property type="protein sequence ID" value="CAF2067028.1"/>
    <property type="molecule type" value="Genomic_DNA"/>
</dbReference>
<dbReference type="AlphaFoldDB" id="A0A816X299"/>
<name>A0A816X299_9BILA</name>
<proteinExistence type="predicted"/>
<evidence type="ECO:0000313" key="1">
    <source>
        <dbReference type="EMBL" id="CAF1592017.1"/>
    </source>
</evidence>
<dbReference type="Proteomes" id="UP000681720">
    <property type="component" value="Unassembled WGS sequence"/>
</dbReference>
<dbReference type="EMBL" id="CAJNOW010020787">
    <property type="protein sequence ID" value="CAF1681500.1"/>
    <property type="molecule type" value="Genomic_DNA"/>
</dbReference>
<protein>
    <recommendedName>
        <fullName evidence="13">Sulfotransferase</fullName>
    </recommendedName>
</protein>
<dbReference type="EMBL" id="CAJNRG010001554">
    <property type="protein sequence ID" value="CAF2034014.1"/>
    <property type="molecule type" value="Genomic_DNA"/>
</dbReference>